<feature type="compositionally biased region" description="Polar residues" evidence="2">
    <location>
        <begin position="328"/>
        <end position="338"/>
    </location>
</feature>
<keyword evidence="3" id="KW-0812">Transmembrane</keyword>
<evidence type="ECO:0000313" key="5">
    <source>
        <dbReference type="WBParaSite" id="Gr19_v10_g7338.t1"/>
    </source>
</evidence>
<dbReference type="Proteomes" id="UP000887572">
    <property type="component" value="Unplaced"/>
</dbReference>
<name>A0A914I6F7_GLORO</name>
<sequence length="376" mass="42138">MAETANYRRLGRNGTSLFQRTRNVSTFMLLVVVVVFLFLAYQYMSNNAELNTFRADFEQSNAQNVKLNNEMLELNVKLEQLKRTEQQCRKLGDETNKKLEVCQTDTKLAAVHMDTSKSQCAKNISEISDKLNSAKKEMQNQQQRHAEQVANLTQTVEQLRAELGQSSSEPNGTSTATTKSATVAQPQRQLTAPTEANSSTAKTGDKTEQTGMGVDATTTAPSDTTKMPKPKQEQRVRNDDTAHERLDESDVQRLQHQYEHNKNEEPTQRRPMGAGGRVHLEEVAAEAAKREGGNARGELLRAAARQEEDKRHGQLDKEKEDEEETVDEQLQMSAAKQQHLQEEEEDHPDKDVKVGDGAIEAPSIDENDMTAEKDGQ</sequence>
<keyword evidence="3" id="KW-1133">Transmembrane helix</keyword>
<proteinExistence type="predicted"/>
<feature type="compositionally biased region" description="Polar residues" evidence="2">
    <location>
        <begin position="216"/>
        <end position="225"/>
    </location>
</feature>
<protein>
    <submittedName>
        <fullName evidence="5">Uncharacterized protein</fullName>
    </submittedName>
</protein>
<accession>A0A914I6F7</accession>
<feature type="compositionally biased region" description="Polar residues" evidence="2">
    <location>
        <begin position="183"/>
        <end position="202"/>
    </location>
</feature>
<feature type="region of interest" description="Disordered" evidence="2">
    <location>
        <begin position="163"/>
        <end position="376"/>
    </location>
</feature>
<dbReference type="WBParaSite" id="Gr19_v10_g7338.t1">
    <property type="protein sequence ID" value="Gr19_v10_g7338.t1"/>
    <property type="gene ID" value="Gr19_v10_g7338"/>
</dbReference>
<keyword evidence="1" id="KW-0175">Coiled coil</keyword>
<evidence type="ECO:0000256" key="3">
    <source>
        <dbReference type="SAM" id="Phobius"/>
    </source>
</evidence>
<feature type="transmembrane region" description="Helical" evidence="3">
    <location>
        <begin position="21"/>
        <end position="44"/>
    </location>
</feature>
<keyword evidence="4" id="KW-1185">Reference proteome</keyword>
<evidence type="ECO:0000256" key="1">
    <source>
        <dbReference type="SAM" id="Coils"/>
    </source>
</evidence>
<feature type="compositionally biased region" description="Low complexity" evidence="2">
    <location>
        <begin position="173"/>
        <end position="182"/>
    </location>
</feature>
<dbReference type="AlphaFoldDB" id="A0A914I6F7"/>
<reference evidence="5" key="1">
    <citation type="submission" date="2022-11" db="UniProtKB">
        <authorList>
            <consortium name="WormBaseParasite"/>
        </authorList>
    </citation>
    <scope>IDENTIFICATION</scope>
</reference>
<organism evidence="4 5">
    <name type="scientific">Globodera rostochiensis</name>
    <name type="common">Golden nematode worm</name>
    <name type="synonym">Heterodera rostochiensis</name>
    <dbReference type="NCBI Taxonomy" id="31243"/>
    <lineage>
        <taxon>Eukaryota</taxon>
        <taxon>Metazoa</taxon>
        <taxon>Ecdysozoa</taxon>
        <taxon>Nematoda</taxon>
        <taxon>Chromadorea</taxon>
        <taxon>Rhabditida</taxon>
        <taxon>Tylenchina</taxon>
        <taxon>Tylenchomorpha</taxon>
        <taxon>Tylenchoidea</taxon>
        <taxon>Heteroderidae</taxon>
        <taxon>Heteroderinae</taxon>
        <taxon>Globodera</taxon>
    </lineage>
</organism>
<feature type="compositionally biased region" description="Basic and acidic residues" evidence="2">
    <location>
        <begin position="278"/>
        <end position="293"/>
    </location>
</feature>
<feature type="compositionally biased region" description="Basic and acidic residues" evidence="2">
    <location>
        <begin position="304"/>
        <end position="318"/>
    </location>
</feature>
<evidence type="ECO:0000313" key="4">
    <source>
        <dbReference type="Proteomes" id="UP000887572"/>
    </source>
</evidence>
<feature type="coiled-coil region" evidence="1">
    <location>
        <begin position="50"/>
        <end position="94"/>
    </location>
</feature>
<feature type="compositionally biased region" description="Basic and acidic residues" evidence="2">
    <location>
        <begin position="230"/>
        <end position="268"/>
    </location>
</feature>
<keyword evidence="3" id="KW-0472">Membrane</keyword>
<evidence type="ECO:0000256" key="2">
    <source>
        <dbReference type="SAM" id="MobiDB-lite"/>
    </source>
</evidence>